<name>W9QU99_9ROSA</name>
<gene>
    <name evidence="1" type="ORF">L484_006483</name>
</gene>
<sequence>MGLEPSPFYAKSAQGATALSNYHLPVAPVADMDVDFCSKTEVGLKSDCEITETIQITN</sequence>
<evidence type="ECO:0000313" key="2">
    <source>
        <dbReference type="Proteomes" id="UP000030645"/>
    </source>
</evidence>
<accession>W9QU99</accession>
<dbReference type="Proteomes" id="UP000030645">
    <property type="component" value="Unassembled WGS sequence"/>
</dbReference>
<dbReference type="AlphaFoldDB" id="W9QU99"/>
<reference evidence="2" key="1">
    <citation type="submission" date="2013-01" db="EMBL/GenBank/DDBJ databases">
        <title>Draft Genome Sequence of a Mulberry Tree, Morus notabilis C.K. Schneid.</title>
        <authorList>
            <person name="He N."/>
            <person name="Zhao S."/>
        </authorList>
    </citation>
    <scope>NUCLEOTIDE SEQUENCE</scope>
</reference>
<evidence type="ECO:0000313" key="1">
    <source>
        <dbReference type="EMBL" id="EXB54323.1"/>
    </source>
</evidence>
<protein>
    <submittedName>
        <fullName evidence="1">Uncharacterized protein</fullName>
    </submittedName>
</protein>
<organism evidence="1 2">
    <name type="scientific">Morus notabilis</name>
    <dbReference type="NCBI Taxonomy" id="981085"/>
    <lineage>
        <taxon>Eukaryota</taxon>
        <taxon>Viridiplantae</taxon>
        <taxon>Streptophyta</taxon>
        <taxon>Embryophyta</taxon>
        <taxon>Tracheophyta</taxon>
        <taxon>Spermatophyta</taxon>
        <taxon>Magnoliopsida</taxon>
        <taxon>eudicotyledons</taxon>
        <taxon>Gunneridae</taxon>
        <taxon>Pentapetalae</taxon>
        <taxon>rosids</taxon>
        <taxon>fabids</taxon>
        <taxon>Rosales</taxon>
        <taxon>Moraceae</taxon>
        <taxon>Moreae</taxon>
        <taxon>Morus</taxon>
    </lineage>
</organism>
<dbReference type="EMBL" id="KE344173">
    <property type="protein sequence ID" value="EXB54323.1"/>
    <property type="molecule type" value="Genomic_DNA"/>
</dbReference>
<proteinExistence type="predicted"/>
<keyword evidence="2" id="KW-1185">Reference proteome</keyword>